<dbReference type="EMBL" id="CP011805">
    <property type="protein sequence ID" value="AKM07763.1"/>
    <property type="molecule type" value="Genomic_DNA"/>
</dbReference>
<dbReference type="InterPro" id="IPR013324">
    <property type="entry name" value="RNA_pol_sigma_r3/r4-like"/>
</dbReference>
<comment type="similarity">
    <text evidence="1">Belongs to the sigma-70 factor family. ECF subfamily.</text>
</comment>
<evidence type="ECO:0000256" key="1">
    <source>
        <dbReference type="ARBA" id="ARBA00010641"/>
    </source>
</evidence>
<dbReference type="NCBIfam" id="TIGR02937">
    <property type="entry name" value="sigma70-ECF"/>
    <property type="match status" value="1"/>
</dbReference>
<dbReference type="Proteomes" id="UP000037643">
    <property type="component" value="Chromosome"/>
</dbReference>
<gene>
    <name evidence="7" type="ORF">AM2010_1697</name>
</gene>
<evidence type="ECO:0000313" key="8">
    <source>
        <dbReference type="Proteomes" id="UP000037643"/>
    </source>
</evidence>
<dbReference type="PANTHER" id="PTHR43133">
    <property type="entry name" value="RNA POLYMERASE ECF-TYPE SIGMA FACTO"/>
    <property type="match status" value="1"/>
</dbReference>
<organism evidence="7 8">
    <name type="scientific">Pelagerythrobacter marensis</name>
    <dbReference type="NCBI Taxonomy" id="543877"/>
    <lineage>
        <taxon>Bacteria</taxon>
        <taxon>Pseudomonadati</taxon>
        <taxon>Pseudomonadota</taxon>
        <taxon>Alphaproteobacteria</taxon>
        <taxon>Sphingomonadales</taxon>
        <taxon>Erythrobacteraceae</taxon>
        <taxon>Pelagerythrobacter</taxon>
    </lineage>
</organism>
<evidence type="ECO:0000256" key="2">
    <source>
        <dbReference type="ARBA" id="ARBA00023015"/>
    </source>
</evidence>
<dbReference type="GO" id="GO:0006352">
    <property type="term" value="P:DNA-templated transcription initiation"/>
    <property type="evidence" value="ECO:0007669"/>
    <property type="project" value="InterPro"/>
</dbReference>
<proteinExistence type="inferred from homology"/>
<evidence type="ECO:0000259" key="5">
    <source>
        <dbReference type="Pfam" id="PF04542"/>
    </source>
</evidence>
<accession>A0A0G3XBK6</accession>
<name>A0A0G3XBK6_9SPHN</name>
<dbReference type="InterPro" id="IPR039425">
    <property type="entry name" value="RNA_pol_sigma-70-like"/>
</dbReference>
<sequence>MNAENSNWRGHRVELLKYLGRRVDDAALREDIVQEAFARLFTYQARRDGVINNLPAYLRRITINLLRDHQRAARRFPIAGEVPETLACPVPSVESALDFRQRVEILVAALDRMPPLRREIFLRNRFDEQPASDIAEELEMSRAAVDKHIVRALADLRGRLEKHGLALWRKGR</sequence>
<keyword evidence="2" id="KW-0805">Transcription regulation</keyword>
<keyword evidence="4" id="KW-0804">Transcription</keyword>
<reference evidence="7 8" key="1">
    <citation type="submission" date="2015-06" db="EMBL/GenBank/DDBJ databases">
        <authorList>
            <person name="Kim K.M."/>
        </authorList>
    </citation>
    <scope>NUCLEOTIDE SEQUENCE [LARGE SCALE GENOMIC DNA]</scope>
    <source>
        <strain evidence="7 8">KCTC 22370</strain>
    </source>
</reference>
<dbReference type="GO" id="GO:0003677">
    <property type="term" value="F:DNA binding"/>
    <property type="evidence" value="ECO:0007669"/>
    <property type="project" value="InterPro"/>
</dbReference>
<dbReference type="Gene3D" id="1.10.1740.10">
    <property type="match status" value="1"/>
</dbReference>
<dbReference type="Pfam" id="PF04542">
    <property type="entry name" value="Sigma70_r2"/>
    <property type="match status" value="1"/>
</dbReference>
<evidence type="ECO:0000256" key="4">
    <source>
        <dbReference type="ARBA" id="ARBA00023163"/>
    </source>
</evidence>
<keyword evidence="8" id="KW-1185">Reference proteome</keyword>
<dbReference type="GO" id="GO:0016987">
    <property type="term" value="F:sigma factor activity"/>
    <property type="evidence" value="ECO:0007669"/>
    <property type="project" value="UniProtKB-KW"/>
</dbReference>
<dbReference type="InterPro" id="IPR013325">
    <property type="entry name" value="RNA_pol_sigma_r2"/>
</dbReference>
<dbReference type="PATRIC" id="fig|543877.4.peg.1723"/>
<dbReference type="AlphaFoldDB" id="A0A0G3XBK6"/>
<feature type="domain" description="RNA polymerase sigma factor 70 region 4 type 2" evidence="6">
    <location>
        <begin position="105"/>
        <end position="156"/>
    </location>
</feature>
<dbReference type="KEGG" id="amx:AM2010_1697"/>
<dbReference type="InterPro" id="IPR007627">
    <property type="entry name" value="RNA_pol_sigma70_r2"/>
</dbReference>
<evidence type="ECO:0000313" key="7">
    <source>
        <dbReference type="EMBL" id="AKM07763.1"/>
    </source>
</evidence>
<dbReference type="SUPFAM" id="SSF88659">
    <property type="entry name" value="Sigma3 and sigma4 domains of RNA polymerase sigma factors"/>
    <property type="match status" value="1"/>
</dbReference>
<dbReference type="PANTHER" id="PTHR43133:SF63">
    <property type="entry name" value="RNA POLYMERASE SIGMA FACTOR FECI-RELATED"/>
    <property type="match status" value="1"/>
</dbReference>
<keyword evidence="3" id="KW-0731">Sigma factor</keyword>
<dbReference type="OrthoDB" id="9784272at2"/>
<dbReference type="Pfam" id="PF08281">
    <property type="entry name" value="Sigma70_r4_2"/>
    <property type="match status" value="1"/>
</dbReference>
<evidence type="ECO:0000259" key="6">
    <source>
        <dbReference type="Pfam" id="PF08281"/>
    </source>
</evidence>
<evidence type="ECO:0000256" key="3">
    <source>
        <dbReference type="ARBA" id="ARBA00023082"/>
    </source>
</evidence>
<dbReference type="SUPFAM" id="SSF88946">
    <property type="entry name" value="Sigma2 domain of RNA polymerase sigma factors"/>
    <property type="match status" value="1"/>
</dbReference>
<dbReference type="Gene3D" id="1.10.10.10">
    <property type="entry name" value="Winged helix-like DNA-binding domain superfamily/Winged helix DNA-binding domain"/>
    <property type="match status" value="1"/>
</dbReference>
<dbReference type="InterPro" id="IPR013249">
    <property type="entry name" value="RNA_pol_sigma70_r4_t2"/>
</dbReference>
<dbReference type="InterPro" id="IPR014284">
    <property type="entry name" value="RNA_pol_sigma-70_dom"/>
</dbReference>
<dbReference type="InterPro" id="IPR036388">
    <property type="entry name" value="WH-like_DNA-bd_sf"/>
</dbReference>
<protein>
    <submittedName>
        <fullName evidence="7">RNA polymerase sigma factor, sigma-70 family protein</fullName>
    </submittedName>
</protein>
<feature type="domain" description="RNA polymerase sigma-70 region 2" evidence="5">
    <location>
        <begin position="11"/>
        <end position="75"/>
    </location>
</feature>
<dbReference type="RefSeq" id="WP_047806717.1">
    <property type="nucleotide sequence ID" value="NZ_CP011805.1"/>
</dbReference>
<dbReference type="STRING" id="543877.AM2010_1697"/>